<dbReference type="NCBIfam" id="TIGR02734">
    <property type="entry name" value="crtI_fam"/>
    <property type="match status" value="1"/>
</dbReference>
<comment type="caution">
    <text evidence="7">The sequence shown here is derived from an EMBL/GenBank/DDBJ whole genome shotgun (WGS) entry which is preliminary data.</text>
</comment>
<dbReference type="InterPro" id="IPR014105">
    <property type="entry name" value="Carotenoid/retinoid_OxRdtase"/>
</dbReference>
<organism evidence="7 8">
    <name type="scientific">Alteribacter lacisalsi</name>
    <dbReference type="NCBI Taxonomy" id="2045244"/>
    <lineage>
        <taxon>Bacteria</taxon>
        <taxon>Bacillati</taxon>
        <taxon>Bacillota</taxon>
        <taxon>Bacilli</taxon>
        <taxon>Bacillales</taxon>
        <taxon>Bacillaceae</taxon>
        <taxon>Alteribacter</taxon>
    </lineage>
</organism>
<dbReference type="GO" id="GO:0016117">
    <property type="term" value="P:carotenoid biosynthetic process"/>
    <property type="evidence" value="ECO:0007669"/>
    <property type="project" value="UniProtKB-KW"/>
</dbReference>
<dbReference type="AlphaFoldDB" id="A0A2W0HBH3"/>
<evidence type="ECO:0000256" key="4">
    <source>
        <dbReference type="ARBA" id="ARBA00038322"/>
    </source>
</evidence>
<dbReference type="Gene3D" id="3.50.50.60">
    <property type="entry name" value="FAD/NAD(P)-binding domain"/>
    <property type="match status" value="2"/>
</dbReference>
<dbReference type="Proteomes" id="UP000248066">
    <property type="component" value="Unassembled WGS sequence"/>
</dbReference>
<keyword evidence="2 5" id="KW-0125">Carotenoid biosynthesis</keyword>
<dbReference type="SUPFAM" id="SSF51905">
    <property type="entry name" value="FAD/NAD(P)-binding domain"/>
    <property type="match status" value="1"/>
</dbReference>
<proteinExistence type="inferred from homology"/>
<dbReference type="EMBL" id="PDOF01000001">
    <property type="protein sequence ID" value="PYZ98527.1"/>
    <property type="molecule type" value="Genomic_DNA"/>
</dbReference>
<evidence type="ECO:0000256" key="3">
    <source>
        <dbReference type="ARBA" id="ARBA00023002"/>
    </source>
</evidence>
<evidence type="ECO:0000313" key="7">
    <source>
        <dbReference type="EMBL" id="PYZ98527.1"/>
    </source>
</evidence>
<dbReference type="Pfam" id="PF01593">
    <property type="entry name" value="Amino_oxidase"/>
    <property type="match status" value="1"/>
</dbReference>
<sequence>MASQERKKIAVIGAGPGGLAAAMMLTYKGFSVDVYEKQAYIGGRTSRHTVGDFSFDLGPTFFSMPHILEEIFEASGKNLHDYVNLVKLDPMYELDFDGMKIRATSNREKMKEHIEDLFPGYGSRYEQFMTDTRKKMNRLLPMLQNRHGSLFDYARLRSLKALPELEVGRSLYDVLGRYFDDERLRLSFTFQSKYLGMSPWDCPGAFSILSYMEHEWGVYHPVGGLSRLTEAMGRVVEEHGGTIHTNAGIKSLILDGRKVTGLQLDSGESVTADEVVMNADFAHAMTNLVDEGAVRKYSRKSLEKKNYSCSTFMIYAGINKPVDLGHHTIFFSGDYKRNVEEITKTRLLSEDPSVYVHHASATDSTVAPEGKAALYILAPVPNNFSGIDWDEKKEEFRDLVWDLVEKKTGQKLRDSLEVEDVLTPLDWEHQKHVYKGATFNLAHNLGQMMYFRPHNKFEALEGLWLTGGGTHPGSGLPTIFESARITSSGLMEKYGKAGVTV</sequence>
<dbReference type="PANTHER" id="PTHR43734">
    <property type="entry name" value="PHYTOENE DESATURASE"/>
    <property type="match status" value="1"/>
</dbReference>
<dbReference type="InterPro" id="IPR002937">
    <property type="entry name" value="Amino_oxidase"/>
</dbReference>
<comment type="pathway">
    <text evidence="1 5">Carotenoid biosynthesis.</text>
</comment>
<evidence type="ECO:0000259" key="6">
    <source>
        <dbReference type="Pfam" id="PF01593"/>
    </source>
</evidence>
<evidence type="ECO:0000256" key="2">
    <source>
        <dbReference type="ARBA" id="ARBA00022746"/>
    </source>
</evidence>
<dbReference type="RefSeq" id="WP_110518487.1">
    <property type="nucleotide sequence ID" value="NZ_PDOF01000001.1"/>
</dbReference>
<accession>A0A2W0HBH3</accession>
<dbReference type="OrthoDB" id="9814556at2"/>
<keyword evidence="3 5" id="KW-0560">Oxidoreductase</keyword>
<comment type="similarity">
    <text evidence="4">Belongs to the carotenoid/retinoid oxidoreductase family. CrtN subfamily.</text>
</comment>
<dbReference type="PRINTS" id="PR00419">
    <property type="entry name" value="ADXRDTASE"/>
</dbReference>
<evidence type="ECO:0000313" key="8">
    <source>
        <dbReference type="Proteomes" id="UP000248066"/>
    </source>
</evidence>
<reference evidence="7 8" key="1">
    <citation type="submission" date="2017-10" db="EMBL/GenBank/DDBJ databases">
        <title>Bacillus sp. nov., a halophilic bacterium isolated from a Yangshapao Lake.</title>
        <authorList>
            <person name="Wang H."/>
        </authorList>
    </citation>
    <scope>NUCLEOTIDE SEQUENCE [LARGE SCALE GENOMIC DNA]</scope>
    <source>
        <strain evidence="7 8">YSP-3</strain>
    </source>
</reference>
<name>A0A2W0HBH3_9BACI</name>
<protein>
    <submittedName>
        <fullName evidence="7">Phytoene desaturase</fullName>
    </submittedName>
</protein>
<evidence type="ECO:0000256" key="5">
    <source>
        <dbReference type="RuleBase" id="RU362075"/>
    </source>
</evidence>
<evidence type="ECO:0000256" key="1">
    <source>
        <dbReference type="ARBA" id="ARBA00004829"/>
    </source>
</evidence>
<dbReference type="InterPro" id="IPR036188">
    <property type="entry name" value="FAD/NAD-bd_sf"/>
</dbReference>
<dbReference type="GO" id="GO:0016627">
    <property type="term" value="F:oxidoreductase activity, acting on the CH-CH group of donors"/>
    <property type="evidence" value="ECO:0007669"/>
    <property type="project" value="UniProtKB-ARBA"/>
</dbReference>
<dbReference type="InterPro" id="IPR008150">
    <property type="entry name" value="Phytoene_DH_bac_CS"/>
</dbReference>
<feature type="domain" description="Amine oxidase" evidence="6">
    <location>
        <begin position="17"/>
        <end position="486"/>
    </location>
</feature>
<dbReference type="PROSITE" id="PS00982">
    <property type="entry name" value="PHYTOENE_DH"/>
    <property type="match status" value="1"/>
</dbReference>
<gene>
    <name evidence="7" type="ORF">CR205_08050</name>
</gene>
<keyword evidence="8" id="KW-1185">Reference proteome</keyword>
<dbReference type="PANTHER" id="PTHR43734:SF1">
    <property type="entry name" value="PHYTOENE DESATURASE"/>
    <property type="match status" value="1"/>
</dbReference>